<dbReference type="InterPro" id="IPR050229">
    <property type="entry name" value="GlpE_sulfurtransferase"/>
</dbReference>
<dbReference type="SMART" id="SM00450">
    <property type="entry name" value="RHOD"/>
    <property type="match status" value="1"/>
</dbReference>
<feature type="domain" description="Rhodanese" evidence="1">
    <location>
        <begin position="19"/>
        <end position="117"/>
    </location>
</feature>
<dbReference type="AlphaFoldDB" id="V6M337"/>
<dbReference type="eggNOG" id="COG0607">
    <property type="taxonomic scope" value="Bacteria"/>
</dbReference>
<dbReference type="PATRIC" id="fig|1408254.3.peg.2949"/>
<dbReference type="GO" id="GO:0016740">
    <property type="term" value="F:transferase activity"/>
    <property type="evidence" value="ECO:0007669"/>
    <property type="project" value="UniProtKB-KW"/>
</dbReference>
<accession>V6M337</accession>
<dbReference type="EMBL" id="AYJU01000017">
    <property type="protein sequence ID" value="EST52310.1"/>
    <property type="molecule type" value="Genomic_DNA"/>
</dbReference>
<dbReference type="CDD" id="cd00158">
    <property type="entry name" value="RHOD"/>
    <property type="match status" value="1"/>
</dbReference>
<dbReference type="PANTHER" id="PTHR43031">
    <property type="entry name" value="FAD-DEPENDENT OXIDOREDUCTASE"/>
    <property type="match status" value="1"/>
</dbReference>
<dbReference type="Proteomes" id="UP000017973">
    <property type="component" value="Unassembled WGS sequence"/>
</dbReference>
<reference evidence="2 3" key="1">
    <citation type="journal article" date="2014" name="Genome Announc.">
        <title>Draft Genome Sequence of Brevibacillus panacihumi Strain W25, a Halotolerant Hydrocarbon-Degrading Bacterium.</title>
        <authorList>
            <person name="Wang X."/>
            <person name="Jin D."/>
            <person name="Zhou L."/>
            <person name="Wu L."/>
            <person name="An W."/>
            <person name="Chen Y."/>
            <person name="Zhao L."/>
        </authorList>
    </citation>
    <scope>NUCLEOTIDE SEQUENCE [LARGE SCALE GENOMIC DNA]</scope>
    <source>
        <strain evidence="2 3">W25</strain>
    </source>
</reference>
<dbReference type="Gene3D" id="3.40.250.10">
    <property type="entry name" value="Rhodanese-like domain"/>
    <property type="match status" value="1"/>
</dbReference>
<dbReference type="PROSITE" id="PS50206">
    <property type="entry name" value="RHODANESE_3"/>
    <property type="match status" value="1"/>
</dbReference>
<protein>
    <submittedName>
        <fullName evidence="2">Sulfurtransferase</fullName>
    </submittedName>
</protein>
<dbReference type="InterPro" id="IPR001763">
    <property type="entry name" value="Rhodanese-like_dom"/>
</dbReference>
<dbReference type="InterPro" id="IPR036873">
    <property type="entry name" value="Rhodanese-like_dom_sf"/>
</dbReference>
<gene>
    <name evidence="2" type="ORF">T458_15095</name>
</gene>
<evidence type="ECO:0000313" key="3">
    <source>
        <dbReference type="Proteomes" id="UP000017973"/>
    </source>
</evidence>
<organism evidence="2 3">
    <name type="scientific">Brevibacillus panacihumi W25</name>
    <dbReference type="NCBI Taxonomy" id="1408254"/>
    <lineage>
        <taxon>Bacteria</taxon>
        <taxon>Bacillati</taxon>
        <taxon>Bacillota</taxon>
        <taxon>Bacilli</taxon>
        <taxon>Bacillales</taxon>
        <taxon>Paenibacillaceae</taxon>
        <taxon>Brevibacillus</taxon>
    </lineage>
</organism>
<evidence type="ECO:0000259" key="1">
    <source>
        <dbReference type="PROSITE" id="PS50206"/>
    </source>
</evidence>
<proteinExistence type="predicted"/>
<keyword evidence="2" id="KW-0808">Transferase</keyword>
<comment type="caution">
    <text evidence="2">The sequence shown here is derived from an EMBL/GenBank/DDBJ whole genome shotgun (WGS) entry which is preliminary data.</text>
</comment>
<keyword evidence="3" id="KW-1185">Reference proteome</keyword>
<sequence length="118" mass="13337">MMMDKNTINCQELQKLLEENKDLILLDVRDEEKFLAGTFQANHVKTLNRPYLIMKETQEPVDEPTAQSWKDKPIITFCTSGNKAGKAATLLREHGFHAVSLEGGLTAWKAFESGVEKD</sequence>
<name>V6M337_9BACL</name>
<dbReference type="HOGENOM" id="CLU_089574_13_3_9"/>
<dbReference type="PANTHER" id="PTHR43031:SF16">
    <property type="entry name" value="OXIDOREDUCTASE"/>
    <property type="match status" value="1"/>
</dbReference>
<dbReference type="SUPFAM" id="SSF52821">
    <property type="entry name" value="Rhodanese/Cell cycle control phosphatase"/>
    <property type="match status" value="1"/>
</dbReference>
<dbReference type="Pfam" id="PF00581">
    <property type="entry name" value="Rhodanese"/>
    <property type="match status" value="1"/>
</dbReference>
<dbReference type="STRING" id="1408254.T458_15095"/>
<evidence type="ECO:0000313" key="2">
    <source>
        <dbReference type="EMBL" id="EST52310.1"/>
    </source>
</evidence>